<sequence>MKIRYLGWAGIEIDFNGQTLLIDYIQDTSAILSDAQFPQPLRPGGAIAALVTHLHADHADPDALVHALAPGAPVFRPAPTPGEGDDLAWTAQTEREFALSGLKTVITQPWQWHQAGPFRMMSGPAVDGLGDPQCCWIVEAGECCILHAGDTLNHGYWWALARQVSHIDIAFLPVNGAVVALPHLQPPSPFNATMLPEEAAVAAHILGATQIVPIHHGELHRPGIYEETPDAVARLCEKARDLGIVPRVVKRGDWVTPVPAGA</sequence>
<dbReference type="InterPro" id="IPR050114">
    <property type="entry name" value="UPF0173_UPF0282_UlaG_hydrolase"/>
</dbReference>
<dbReference type="RefSeq" id="WP_138093766.1">
    <property type="nucleotide sequence ID" value="NZ_CP040428.1"/>
</dbReference>
<dbReference type="GO" id="GO:0016787">
    <property type="term" value="F:hydrolase activity"/>
    <property type="evidence" value="ECO:0007669"/>
    <property type="project" value="UniProtKB-KW"/>
</dbReference>
<organism evidence="1 2">
    <name type="scientific">Jejubacter calystegiae</name>
    <dbReference type="NCBI Taxonomy" id="2579935"/>
    <lineage>
        <taxon>Bacteria</taxon>
        <taxon>Pseudomonadati</taxon>
        <taxon>Pseudomonadota</taxon>
        <taxon>Gammaproteobacteria</taxon>
        <taxon>Enterobacterales</taxon>
        <taxon>Enterobacteriaceae</taxon>
        <taxon>Jejubacter</taxon>
    </lineage>
</organism>
<protein>
    <submittedName>
        <fullName evidence="1">MBL fold metallo-hydrolase</fullName>
    </submittedName>
</protein>
<gene>
    <name evidence="1" type="ORF">FEM41_01515</name>
</gene>
<dbReference type="Gene3D" id="3.60.15.10">
    <property type="entry name" value="Ribonuclease Z/Hydroxyacylglutathione hydrolase-like"/>
    <property type="match status" value="1"/>
</dbReference>
<proteinExistence type="predicted"/>
<dbReference type="SUPFAM" id="SSF56281">
    <property type="entry name" value="Metallo-hydrolase/oxidoreductase"/>
    <property type="match status" value="1"/>
</dbReference>
<dbReference type="PANTHER" id="PTHR43546">
    <property type="entry name" value="UPF0173 METAL-DEPENDENT HYDROLASE MJ1163-RELATED"/>
    <property type="match status" value="1"/>
</dbReference>
<dbReference type="Proteomes" id="UP000302163">
    <property type="component" value="Chromosome"/>
</dbReference>
<evidence type="ECO:0000313" key="1">
    <source>
        <dbReference type="EMBL" id="QCT18411.1"/>
    </source>
</evidence>
<dbReference type="Pfam" id="PF13483">
    <property type="entry name" value="Lactamase_B_3"/>
    <property type="match status" value="1"/>
</dbReference>
<keyword evidence="2" id="KW-1185">Reference proteome</keyword>
<dbReference type="KEGG" id="izh:FEM41_01515"/>
<accession>A0A4P8YD53</accession>
<dbReference type="AlphaFoldDB" id="A0A4P8YD53"/>
<evidence type="ECO:0000313" key="2">
    <source>
        <dbReference type="Proteomes" id="UP000302163"/>
    </source>
</evidence>
<dbReference type="InterPro" id="IPR036866">
    <property type="entry name" value="RibonucZ/Hydroxyglut_hydro"/>
</dbReference>
<reference evidence="1 2" key="1">
    <citation type="submission" date="2019-05" db="EMBL/GenBank/DDBJ databases">
        <title>Complete genome sequence of Izhakiella calystegiae KSNA2, an endophyte isolated from beach morning glory (Calystegia soldanella).</title>
        <authorList>
            <person name="Jiang L."/>
            <person name="Jeong J.C."/>
            <person name="Kim C.Y."/>
            <person name="Kim D.H."/>
            <person name="Kim S.W."/>
            <person name="Lee j."/>
        </authorList>
    </citation>
    <scope>NUCLEOTIDE SEQUENCE [LARGE SCALE GENOMIC DNA]</scope>
    <source>
        <strain evidence="1 2">KSNA2</strain>
    </source>
</reference>
<dbReference type="EMBL" id="CP040428">
    <property type="protein sequence ID" value="QCT18411.1"/>
    <property type="molecule type" value="Genomic_DNA"/>
</dbReference>
<dbReference type="PANTHER" id="PTHR43546:SF3">
    <property type="entry name" value="UPF0173 METAL-DEPENDENT HYDROLASE MJ1163"/>
    <property type="match status" value="1"/>
</dbReference>
<name>A0A4P8YD53_9ENTR</name>
<keyword evidence="1" id="KW-0378">Hydrolase</keyword>
<dbReference type="OrthoDB" id="9805728at2"/>